<evidence type="ECO:0000259" key="4">
    <source>
        <dbReference type="PROSITE" id="PS51352"/>
    </source>
</evidence>
<evidence type="ECO:0000313" key="6">
    <source>
        <dbReference type="Proteomes" id="UP000186406"/>
    </source>
</evidence>
<comment type="function">
    <text evidence="1">May be required for disulfide bond formation in some proteins.</text>
</comment>
<dbReference type="EMBL" id="FRXO01000001">
    <property type="protein sequence ID" value="SHO60083.1"/>
    <property type="molecule type" value="Genomic_DNA"/>
</dbReference>
<dbReference type="Pfam" id="PF13462">
    <property type="entry name" value="Thioredoxin_4"/>
    <property type="match status" value="1"/>
</dbReference>
<name>A0A1M7Z564_9HYPH</name>
<keyword evidence="6" id="KW-1185">Reference proteome</keyword>
<dbReference type="PROSITE" id="PS51318">
    <property type="entry name" value="TAT"/>
    <property type="match status" value="1"/>
</dbReference>
<dbReference type="InterPro" id="IPR006311">
    <property type="entry name" value="TAT_signal"/>
</dbReference>
<keyword evidence="3" id="KW-0732">Signal</keyword>
<dbReference type="PANTHER" id="PTHR13887:SF56">
    <property type="entry name" value="THIOREDOXIN-LIKE REDUCTASE RV2466C"/>
    <property type="match status" value="1"/>
</dbReference>
<sequence length="222" mass="24440">MNFTRRRFLDALGALALTAAAAVSFTGGAEAQEATIDEKALLAPQALPDQVLGKADAPVTVVEYASMTCPHCAAFHAQTWPQLKSNYVDTGKIRFIFREYPLDPVAMAASMLARCATDDKYYDMIDLFFDHQREWAYTDKPLEGLQNMAKQAGFTQMSFEACLTNQKLLDELNATKDRAFKEFGVNSTPTFFINGQKLTGEQSIEAFSKAIDEAAAKAKPAN</sequence>
<evidence type="ECO:0000313" key="5">
    <source>
        <dbReference type="EMBL" id="SHO60083.1"/>
    </source>
</evidence>
<comment type="similarity">
    <text evidence="2">Belongs to the thioredoxin family. DsbA subfamily.</text>
</comment>
<dbReference type="Proteomes" id="UP000186406">
    <property type="component" value="Unassembled WGS sequence"/>
</dbReference>
<keyword evidence="5" id="KW-0413">Isomerase</keyword>
<dbReference type="SUPFAM" id="SSF52833">
    <property type="entry name" value="Thioredoxin-like"/>
    <property type="match status" value="1"/>
</dbReference>
<evidence type="ECO:0000256" key="1">
    <source>
        <dbReference type="ARBA" id="ARBA00003565"/>
    </source>
</evidence>
<accession>A0A1M7Z564</accession>
<organism evidence="5 6">
    <name type="scientific">Pseudoxanthobacter soli DSM 19599</name>
    <dbReference type="NCBI Taxonomy" id="1123029"/>
    <lineage>
        <taxon>Bacteria</taxon>
        <taxon>Pseudomonadati</taxon>
        <taxon>Pseudomonadota</taxon>
        <taxon>Alphaproteobacteria</taxon>
        <taxon>Hyphomicrobiales</taxon>
        <taxon>Segnochrobactraceae</taxon>
        <taxon>Pseudoxanthobacter</taxon>
    </lineage>
</organism>
<dbReference type="InterPro" id="IPR036249">
    <property type="entry name" value="Thioredoxin-like_sf"/>
</dbReference>
<evidence type="ECO:0000256" key="2">
    <source>
        <dbReference type="ARBA" id="ARBA00005791"/>
    </source>
</evidence>
<dbReference type="PROSITE" id="PS51352">
    <property type="entry name" value="THIOREDOXIN_2"/>
    <property type="match status" value="1"/>
</dbReference>
<gene>
    <name evidence="5" type="ORF">SAMN02745172_00170</name>
</gene>
<protein>
    <submittedName>
        <fullName evidence="5">Protein-disulfide isomerase</fullName>
    </submittedName>
</protein>
<dbReference type="InterPro" id="IPR012336">
    <property type="entry name" value="Thioredoxin-like_fold"/>
</dbReference>
<feature type="signal peptide" evidence="3">
    <location>
        <begin position="1"/>
        <end position="31"/>
    </location>
</feature>
<evidence type="ECO:0000256" key="3">
    <source>
        <dbReference type="SAM" id="SignalP"/>
    </source>
</evidence>
<dbReference type="AlphaFoldDB" id="A0A1M7Z564"/>
<feature type="domain" description="Thioredoxin" evidence="4">
    <location>
        <begin position="16"/>
        <end position="216"/>
    </location>
</feature>
<dbReference type="OrthoDB" id="8478320at2"/>
<feature type="chain" id="PRO_5012342215" evidence="3">
    <location>
        <begin position="32"/>
        <end position="222"/>
    </location>
</feature>
<reference evidence="5 6" key="1">
    <citation type="submission" date="2016-12" db="EMBL/GenBank/DDBJ databases">
        <authorList>
            <person name="Song W.-J."/>
            <person name="Kurnit D.M."/>
        </authorList>
    </citation>
    <scope>NUCLEOTIDE SEQUENCE [LARGE SCALE GENOMIC DNA]</scope>
    <source>
        <strain evidence="5 6">DSM 19599</strain>
    </source>
</reference>
<dbReference type="InterPro" id="IPR013766">
    <property type="entry name" value="Thioredoxin_domain"/>
</dbReference>
<dbReference type="STRING" id="1123029.SAMN02745172_00170"/>
<dbReference type="GO" id="GO:0016853">
    <property type="term" value="F:isomerase activity"/>
    <property type="evidence" value="ECO:0007669"/>
    <property type="project" value="UniProtKB-KW"/>
</dbReference>
<proteinExistence type="inferred from homology"/>
<dbReference type="PANTHER" id="PTHR13887">
    <property type="entry name" value="GLUTATHIONE S-TRANSFERASE KAPPA"/>
    <property type="match status" value="1"/>
</dbReference>
<dbReference type="Gene3D" id="3.40.30.10">
    <property type="entry name" value="Glutaredoxin"/>
    <property type="match status" value="1"/>
</dbReference>
<dbReference type="RefSeq" id="WP_073625326.1">
    <property type="nucleotide sequence ID" value="NZ_FRXO01000001.1"/>
</dbReference>